<name>A0AAW1VKX9_RUBAR</name>
<dbReference type="PANTHER" id="PTHR31744">
    <property type="entry name" value="PROTEIN CUP-SHAPED COTYLEDON 2-RELATED"/>
    <property type="match status" value="1"/>
</dbReference>
<evidence type="ECO:0000256" key="4">
    <source>
        <dbReference type="ARBA" id="ARBA00023163"/>
    </source>
</evidence>
<organism evidence="7 8">
    <name type="scientific">Rubus argutus</name>
    <name type="common">Southern blackberry</name>
    <dbReference type="NCBI Taxonomy" id="59490"/>
    <lineage>
        <taxon>Eukaryota</taxon>
        <taxon>Viridiplantae</taxon>
        <taxon>Streptophyta</taxon>
        <taxon>Embryophyta</taxon>
        <taxon>Tracheophyta</taxon>
        <taxon>Spermatophyta</taxon>
        <taxon>Magnoliopsida</taxon>
        <taxon>eudicotyledons</taxon>
        <taxon>Gunneridae</taxon>
        <taxon>Pentapetalae</taxon>
        <taxon>rosids</taxon>
        <taxon>fabids</taxon>
        <taxon>Rosales</taxon>
        <taxon>Rosaceae</taxon>
        <taxon>Rosoideae</taxon>
        <taxon>Rosoideae incertae sedis</taxon>
        <taxon>Rubus</taxon>
    </lineage>
</organism>
<dbReference type="InterPro" id="IPR003441">
    <property type="entry name" value="NAC-dom"/>
</dbReference>
<keyword evidence="5" id="KW-0539">Nucleus</keyword>
<gene>
    <name evidence="7" type="ORF">M0R45_000763</name>
</gene>
<dbReference type="FunFam" id="2.170.150.80:FF:000002">
    <property type="entry name" value="Nac domain-containing protein 86"/>
    <property type="match status" value="1"/>
</dbReference>
<proteinExistence type="predicted"/>
<dbReference type="GO" id="GO:0003677">
    <property type="term" value="F:DNA binding"/>
    <property type="evidence" value="ECO:0007669"/>
    <property type="project" value="UniProtKB-KW"/>
</dbReference>
<keyword evidence="4" id="KW-0804">Transcription</keyword>
<dbReference type="EMBL" id="JBEDUW010000200">
    <property type="protein sequence ID" value="KAK9904397.1"/>
    <property type="molecule type" value="Genomic_DNA"/>
</dbReference>
<evidence type="ECO:0000259" key="6">
    <source>
        <dbReference type="PROSITE" id="PS51005"/>
    </source>
</evidence>
<keyword evidence="8" id="KW-1185">Reference proteome</keyword>
<dbReference type="GO" id="GO:0005634">
    <property type="term" value="C:nucleus"/>
    <property type="evidence" value="ECO:0007669"/>
    <property type="project" value="UniProtKB-SubCell"/>
</dbReference>
<sequence length="275" mass="31227">MGKSSFPPGFRFSPTDVELVKYYLKRKVMGKRLHVKVIAEVDIYKYSPWDLPDKSCWRFGDLKWYFFCPREKKYASGARVNRATEAGYWKTSGKDRSVHYNGEVVGWIKTLIFHIGRPPRGERTDWVLHEYRLEDKGLADMGVPQDSYVLCIIFQKEGPGPKNGAQYGAPFKEEEWTDDEVEICLDTVPHANGPEPDLILHRGYNSSITTSKYSPESMCIGPASESCISDVVPPSCNVRRSVSSNYVTTEKGCVSANDDILSMLDCFVEESTFPY</sequence>
<dbReference type="AlphaFoldDB" id="A0AAW1VKX9"/>
<comment type="subcellular location">
    <subcellularLocation>
        <location evidence="1">Nucleus</location>
    </subcellularLocation>
</comment>
<reference evidence="7 8" key="1">
    <citation type="journal article" date="2023" name="G3 (Bethesda)">
        <title>A chromosome-length genome assembly and annotation of blackberry (Rubus argutus, cv. 'Hillquist').</title>
        <authorList>
            <person name="Bruna T."/>
            <person name="Aryal R."/>
            <person name="Dudchenko O."/>
            <person name="Sargent D.J."/>
            <person name="Mead D."/>
            <person name="Buti M."/>
            <person name="Cavallini A."/>
            <person name="Hytonen T."/>
            <person name="Andres J."/>
            <person name="Pham M."/>
            <person name="Weisz D."/>
            <person name="Mascagni F."/>
            <person name="Usai G."/>
            <person name="Natali L."/>
            <person name="Bassil N."/>
            <person name="Fernandez G.E."/>
            <person name="Lomsadze A."/>
            <person name="Armour M."/>
            <person name="Olukolu B."/>
            <person name="Poorten T."/>
            <person name="Britton C."/>
            <person name="Davik J."/>
            <person name="Ashrafi H."/>
            <person name="Aiden E.L."/>
            <person name="Borodovsky M."/>
            <person name="Worthington M."/>
        </authorList>
    </citation>
    <scope>NUCLEOTIDE SEQUENCE [LARGE SCALE GENOMIC DNA]</scope>
    <source>
        <strain evidence="7">PI 553951</strain>
    </source>
</reference>
<dbReference type="Pfam" id="PF02365">
    <property type="entry name" value="NAM"/>
    <property type="match status" value="1"/>
</dbReference>
<dbReference type="GO" id="GO:0006355">
    <property type="term" value="P:regulation of DNA-templated transcription"/>
    <property type="evidence" value="ECO:0007669"/>
    <property type="project" value="InterPro"/>
</dbReference>
<evidence type="ECO:0000313" key="8">
    <source>
        <dbReference type="Proteomes" id="UP001457282"/>
    </source>
</evidence>
<evidence type="ECO:0000256" key="3">
    <source>
        <dbReference type="ARBA" id="ARBA00023125"/>
    </source>
</evidence>
<dbReference type="SUPFAM" id="SSF101941">
    <property type="entry name" value="NAC domain"/>
    <property type="match status" value="1"/>
</dbReference>
<comment type="caution">
    <text evidence="7">The sequence shown here is derived from an EMBL/GenBank/DDBJ whole genome shotgun (WGS) entry which is preliminary data.</text>
</comment>
<dbReference type="PANTHER" id="PTHR31744:SF210">
    <property type="entry name" value="NAC DOMAIN-CONTAINING PROTEIN 86-LIKE"/>
    <property type="match status" value="1"/>
</dbReference>
<dbReference type="Proteomes" id="UP001457282">
    <property type="component" value="Unassembled WGS sequence"/>
</dbReference>
<accession>A0AAW1VKX9</accession>
<evidence type="ECO:0000313" key="7">
    <source>
        <dbReference type="EMBL" id="KAK9904397.1"/>
    </source>
</evidence>
<evidence type="ECO:0000256" key="2">
    <source>
        <dbReference type="ARBA" id="ARBA00023015"/>
    </source>
</evidence>
<dbReference type="InterPro" id="IPR036093">
    <property type="entry name" value="NAC_dom_sf"/>
</dbReference>
<evidence type="ECO:0000256" key="1">
    <source>
        <dbReference type="ARBA" id="ARBA00004123"/>
    </source>
</evidence>
<keyword evidence="2" id="KW-0805">Transcription regulation</keyword>
<dbReference type="PROSITE" id="PS51005">
    <property type="entry name" value="NAC"/>
    <property type="match status" value="1"/>
</dbReference>
<protein>
    <recommendedName>
        <fullName evidence="6">NAC domain-containing protein</fullName>
    </recommendedName>
</protein>
<evidence type="ECO:0000256" key="5">
    <source>
        <dbReference type="ARBA" id="ARBA00023242"/>
    </source>
</evidence>
<keyword evidence="3" id="KW-0238">DNA-binding</keyword>
<feature type="domain" description="NAC" evidence="6">
    <location>
        <begin position="6"/>
        <end position="156"/>
    </location>
</feature>
<dbReference type="Gene3D" id="2.170.150.80">
    <property type="entry name" value="NAC domain"/>
    <property type="match status" value="1"/>
</dbReference>